<dbReference type="OrthoDB" id="2988756at2759"/>
<comment type="similarity">
    <text evidence="5">Belongs to the SAT4 family.</text>
</comment>
<reference evidence="9" key="1">
    <citation type="journal article" date="2020" name="Stud. Mycol.">
        <title>101 Dothideomycetes genomes: a test case for predicting lifestyles and emergence of pathogens.</title>
        <authorList>
            <person name="Haridas S."/>
            <person name="Albert R."/>
            <person name="Binder M."/>
            <person name="Bloem J."/>
            <person name="Labutti K."/>
            <person name="Salamov A."/>
            <person name="Andreopoulos B."/>
            <person name="Baker S."/>
            <person name="Barry K."/>
            <person name="Bills G."/>
            <person name="Bluhm B."/>
            <person name="Cannon C."/>
            <person name="Castanera R."/>
            <person name="Culley D."/>
            <person name="Daum C."/>
            <person name="Ezra D."/>
            <person name="Gonzalez J."/>
            <person name="Henrissat B."/>
            <person name="Kuo A."/>
            <person name="Liang C."/>
            <person name="Lipzen A."/>
            <person name="Lutzoni F."/>
            <person name="Magnuson J."/>
            <person name="Mondo S."/>
            <person name="Nolan M."/>
            <person name="Ohm R."/>
            <person name="Pangilinan J."/>
            <person name="Park H.-J."/>
            <person name="Ramirez L."/>
            <person name="Alfaro M."/>
            <person name="Sun H."/>
            <person name="Tritt A."/>
            <person name="Yoshinaga Y."/>
            <person name="Zwiers L.-H."/>
            <person name="Turgeon B."/>
            <person name="Goodwin S."/>
            <person name="Spatafora J."/>
            <person name="Crous P."/>
            <person name="Grigoriev I."/>
        </authorList>
    </citation>
    <scope>NUCLEOTIDE SEQUENCE</scope>
    <source>
        <strain evidence="9">CBS 260.36</strain>
    </source>
</reference>
<keyword evidence="10" id="KW-1185">Reference proteome</keyword>
<evidence type="ECO:0000256" key="1">
    <source>
        <dbReference type="ARBA" id="ARBA00004141"/>
    </source>
</evidence>
<dbReference type="EMBL" id="ML996084">
    <property type="protein sequence ID" value="KAF2153770.1"/>
    <property type="molecule type" value="Genomic_DNA"/>
</dbReference>
<sequence>MATNITAHAANVTTYVCSAIAGSLLIARLVASKFQPKPFDVSFWIALIGLLVLLARVVLTYYVLKLDTASDILAKKHNNTLTSEDLSRLKLGSILSLLLRLLLTTHLWAMNLLLLLLYRRFIRHLQWMKHVITATWLFIGISYVGVILATFLECRPFHLYWQVDPNPGSCVKEYVQITVQGVTNILIDLILMAVSLPIVFVQAHRTAHRIKLTLLISLGLFCIIITALRLAYTFQSGSLQPARTFWASVSVLAATFVANAPVLYGSFQLRKREKLSSRAYAAGNHSLRTRSRTNPTGTYLADDELAIVKHTVVMQTEHVVGEGEGEHSTSHSASAERLDV</sequence>
<dbReference type="Proteomes" id="UP000799439">
    <property type="component" value="Unassembled WGS sequence"/>
</dbReference>
<accession>A0A9P4J460</accession>
<name>A0A9P4J460_9PEZI</name>
<evidence type="ECO:0000256" key="5">
    <source>
        <dbReference type="ARBA" id="ARBA00038359"/>
    </source>
</evidence>
<evidence type="ECO:0000313" key="9">
    <source>
        <dbReference type="EMBL" id="KAF2153770.1"/>
    </source>
</evidence>
<feature type="transmembrane region" description="Helical" evidence="7">
    <location>
        <begin position="244"/>
        <end position="264"/>
    </location>
</feature>
<proteinExistence type="inferred from homology"/>
<feature type="transmembrane region" description="Helical" evidence="7">
    <location>
        <begin position="130"/>
        <end position="152"/>
    </location>
</feature>
<dbReference type="PANTHER" id="PTHR33048">
    <property type="entry name" value="PTH11-LIKE INTEGRAL MEMBRANE PROTEIN (AFU_ORTHOLOGUE AFUA_5G11245)"/>
    <property type="match status" value="1"/>
</dbReference>
<feature type="transmembrane region" description="Helical" evidence="7">
    <location>
        <begin position="12"/>
        <end position="31"/>
    </location>
</feature>
<evidence type="ECO:0000256" key="6">
    <source>
        <dbReference type="SAM" id="MobiDB-lite"/>
    </source>
</evidence>
<keyword evidence="3 7" id="KW-1133">Transmembrane helix</keyword>
<dbReference type="GO" id="GO:0016020">
    <property type="term" value="C:membrane"/>
    <property type="evidence" value="ECO:0007669"/>
    <property type="project" value="UniProtKB-SubCell"/>
</dbReference>
<evidence type="ECO:0000256" key="3">
    <source>
        <dbReference type="ARBA" id="ARBA00022989"/>
    </source>
</evidence>
<feature type="region of interest" description="Disordered" evidence="6">
    <location>
        <begin position="320"/>
        <end position="340"/>
    </location>
</feature>
<gene>
    <name evidence="9" type="ORF">K461DRAFT_276820</name>
</gene>
<evidence type="ECO:0000259" key="8">
    <source>
        <dbReference type="Pfam" id="PF20684"/>
    </source>
</evidence>
<feature type="domain" description="Rhodopsin" evidence="8">
    <location>
        <begin position="28"/>
        <end position="258"/>
    </location>
</feature>
<organism evidence="9 10">
    <name type="scientific">Myriangium duriaei CBS 260.36</name>
    <dbReference type="NCBI Taxonomy" id="1168546"/>
    <lineage>
        <taxon>Eukaryota</taxon>
        <taxon>Fungi</taxon>
        <taxon>Dikarya</taxon>
        <taxon>Ascomycota</taxon>
        <taxon>Pezizomycotina</taxon>
        <taxon>Dothideomycetes</taxon>
        <taxon>Dothideomycetidae</taxon>
        <taxon>Myriangiales</taxon>
        <taxon>Myriangiaceae</taxon>
        <taxon>Myriangium</taxon>
    </lineage>
</organism>
<dbReference type="Pfam" id="PF20684">
    <property type="entry name" value="Fung_rhodopsin"/>
    <property type="match status" value="1"/>
</dbReference>
<dbReference type="AlphaFoldDB" id="A0A9P4J460"/>
<evidence type="ECO:0000256" key="2">
    <source>
        <dbReference type="ARBA" id="ARBA00022692"/>
    </source>
</evidence>
<keyword evidence="2 7" id="KW-0812">Transmembrane</keyword>
<evidence type="ECO:0000256" key="4">
    <source>
        <dbReference type="ARBA" id="ARBA00023136"/>
    </source>
</evidence>
<feature type="transmembrane region" description="Helical" evidence="7">
    <location>
        <begin position="97"/>
        <end position="118"/>
    </location>
</feature>
<feature type="transmembrane region" description="Helical" evidence="7">
    <location>
        <begin position="43"/>
        <end position="64"/>
    </location>
</feature>
<dbReference type="PANTHER" id="PTHR33048:SF166">
    <property type="entry name" value="PTH11-LIKE INTEGRAL MEMBRANE PROTEIN"/>
    <property type="match status" value="1"/>
</dbReference>
<dbReference type="InterPro" id="IPR049326">
    <property type="entry name" value="Rhodopsin_dom_fungi"/>
</dbReference>
<dbReference type="InterPro" id="IPR052337">
    <property type="entry name" value="SAT4-like"/>
</dbReference>
<keyword evidence="4 7" id="KW-0472">Membrane</keyword>
<comment type="subcellular location">
    <subcellularLocation>
        <location evidence="1">Membrane</location>
        <topology evidence="1">Multi-pass membrane protein</topology>
    </subcellularLocation>
</comment>
<evidence type="ECO:0000256" key="7">
    <source>
        <dbReference type="SAM" id="Phobius"/>
    </source>
</evidence>
<feature type="transmembrane region" description="Helical" evidence="7">
    <location>
        <begin position="181"/>
        <end position="200"/>
    </location>
</feature>
<feature type="transmembrane region" description="Helical" evidence="7">
    <location>
        <begin position="212"/>
        <end position="232"/>
    </location>
</feature>
<protein>
    <recommendedName>
        <fullName evidence="8">Rhodopsin domain-containing protein</fullName>
    </recommendedName>
</protein>
<evidence type="ECO:0000313" key="10">
    <source>
        <dbReference type="Proteomes" id="UP000799439"/>
    </source>
</evidence>
<comment type="caution">
    <text evidence="9">The sequence shown here is derived from an EMBL/GenBank/DDBJ whole genome shotgun (WGS) entry which is preliminary data.</text>
</comment>